<dbReference type="EMBL" id="CP048209">
    <property type="protein sequence ID" value="QHT62354.1"/>
    <property type="molecule type" value="Genomic_DNA"/>
</dbReference>
<dbReference type="PRINTS" id="PR00502">
    <property type="entry name" value="NUDIXFAMILY"/>
</dbReference>
<dbReference type="InterPro" id="IPR020084">
    <property type="entry name" value="NUDIX_hydrolase_CS"/>
</dbReference>
<evidence type="ECO:0000313" key="6">
    <source>
        <dbReference type="Proteomes" id="UP000476064"/>
    </source>
</evidence>
<accession>A0A6C0G4F5</accession>
<keyword evidence="6" id="KW-1185">Reference proteome</keyword>
<dbReference type="AlphaFoldDB" id="A0A6C0G4F5"/>
<evidence type="ECO:0000313" key="5">
    <source>
        <dbReference type="EMBL" id="QHT62354.1"/>
    </source>
</evidence>
<dbReference type="InterPro" id="IPR015797">
    <property type="entry name" value="NUDIX_hydrolase-like_dom_sf"/>
</dbReference>
<organism evidence="5 6">
    <name type="scientific">Paenibacillus lycopersici</name>
    <dbReference type="NCBI Taxonomy" id="2704462"/>
    <lineage>
        <taxon>Bacteria</taxon>
        <taxon>Bacillati</taxon>
        <taxon>Bacillota</taxon>
        <taxon>Bacilli</taxon>
        <taxon>Bacillales</taxon>
        <taxon>Paenibacillaceae</taxon>
        <taxon>Paenibacillus</taxon>
    </lineage>
</organism>
<keyword evidence="2 3" id="KW-0378">Hydrolase</keyword>
<evidence type="ECO:0000256" key="1">
    <source>
        <dbReference type="ARBA" id="ARBA00001946"/>
    </source>
</evidence>
<dbReference type="RefSeq" id="WP_162358787.1">
    <property type="nucleotide sequence ID" value="NZ_CP048209.1"/>
</dbReference>
<dbReference type="PANTHER" id="PTHR43046:SF15">
    <property type="entry name" value="MUTT_NUDIX FAMILY PROTEIN"/>
    <property type="match status" value="1"/>
</dbReference>
<dbReference type="PANTHER" id="PTHR43046">
    <property type="entry name" value="GDP-MANNOSE MANNOSYL HYDROLASE"/>
    <property type="match status" value="1"/>
</dbReference>
<protein>
    <submittedName>
        <fullName evidence="5">NUDIX domain-containing protein</fullName>
    </submittedName>
</protein>
<proteinExistence type="inferred from homology"/>
<comment type="similarity">
    <text evidence="3">Belongs to the Nudix hydrolase family.</text>
</comment>
<name>A0A6C0G4F5_9BACL</name>
<dbReference type="CDD" id="cd02883">
    <property type="entry name" value="NUDIX_Hydrolase"/>
    <property type="match status" value="1"/>
</dbReference>
<dbReference type="InterPro" id="IPR000086">
    <property type="entry name" value="NUDIX_hydrolase_dom"/>
</dbReference>
<dbReference type="Pfam" id="PF00293">
    <property type="entry name" value="NUDIX"/>
    <property type="match status" value="1"/>
</dbReference>
<dbReference type="PROSITE" id="PS00893">
    <property type="entry name" value="NUDIX_BOX"/>
    <property type="match status" value="1"/>
</dbReference>
<evidence type="ECO:0000256" key="2">
    <source>
        <dbReference type="ARBA" id="ARBA00022801"/>
    </source>
</evidence>
<comment type="cofactor">
    <cofactor evidence="1">
        <name>Mg(2+)</name>
        <dbReference type="ChEBI" id="CHEBI:18420"/>
    </cofactor>
</comment>
<gene>
    <name evidence="5" type="ORF">GXP70_21805</name>
</gene>
<evidence type="ECO:0000259" key="4">
    <source>
        <dbReference type="PROSITE" id="PS51462"/>
    </source>
</evidence>
<dbReference type="PROSITE" id="PS51462">
    <property type="entry name" value="NUDIX"/>
    <property type="match status" value="1"/>
</dbReference>
<dbReference type="Gene3D" id="3.90.79.10">
    <property type="entry name" value="Nucleoside Triphosphate Pyrophosphohydrolase"/>
    <property type="match status" value="1"/>
</dbReference>
<dbReference type="InterPro" id="IPR020476">
    <property type="entry name" value="Nudix_hydrolase"/>
</dbReference>
<dbReference type="Proteomes" id="UP000476064">
    <property type="component" value="Chromosome"/>
</dbReference>
<evidence type="ECO:0000256" key="3">
    <source>
        <dbReference type="RuleBase" id="RU003476"/>
    </source>
</evidence>
<reference evidence="5 6" key="1">
    <citation type="submission" date="2020-01" db="EMBL/GenBank/DDBJ databases">
        <title>Paenibacillus sp. nov., isolated from tomato rhizosphere.</title>
        <authorList>
            <person name="Weon H.-Y."/>
            <person name="Lee S.A."/>
        </authorList>
    </citation>
    <scope>NUCLEOTIDE SEQUENCE [LARGE SCALE GENOMIC DNA]</scope>
    <source>
        <strain evidence="5 6">12200R-189</strain>
    </source>
</reference>
<dbReference type="KEGG" id="plyc:GXP70_21805"/>
<dbReference type="GO" id="GO:0016787">
    <property type="term" value="F:hydrolase activity"/>
    <property type="evidence" value="ECO:0007669"/>
    <property type="project" value="UniProtKB-KW"/>
</dbReference>
<sequence>MQLLNRITDRDILGGAPDLLPAVNRYASRGILLDAQDNVAMMYMARPALYKLPGGGMEANETPETAFLREVREETGYDAEILEQIGYIEEHKKRNQYMQLSYCYIARASQANETELTPNEKRLGMSVRWMTMEQALKAMDAGIAACADYSTNFMLLRDKLILEEAARHIAFPEFGEAD</sequence>
<dbReference type="SUPFAM" id="SSF55811">
    <property type="entry name" value="Nudix"/>
    <property type="match status" value="1"/>
</dbReference>
<feature type="domain" description="Nudix hydrolase" evidence="4">
    <location>
        <begin position="24"/>
        <end position="152"/>
    </location>
</feature>